<dbReference type="PROSITE" id="PS00653">
    <property type="entry name" value="GLYCOSYL_HYDROL_F1_2"/>
    <property type="match status" value="1"/>
</dbReference>
<evidence type="ECO:0000256" key="4">
    <source>
        <dbReference type="ARBA" id="ARBA00022801"/>
    </source>
</evidence>
<dbReference type="PANTHER" id="PTHR10353">
    <property type="entry name" value="GLYCOSYL HYDROLASE"/>
    <property type="match status" value="1"/>
</dbReference>
<evidence type="ECO:0000256" key="6">
    <source>
        <dbReference type="ARBA" id="ARBA00023277"/>
    </source>
</evidence>
<protein>
    <recommendedName>
        <fullName evidence="3 9">Beta-glucosidase</fullName>
        <ecNumber evidence="3 9">3.2.1.21</ecNumber>
    </recommendedName>
</protein>
<dbReference type="InterPro" id="IPR001360">
    <property type="entry name" value="Glyco_hydro_1"/>
</dbReference>
<dbReference type="InterPro" id="IPR017853">
    <property type="entry name" value="GH"/>
</dbReference>
<gene>
    <name evidence="10" type="ORF">SM116_03780</name>
</gene>
<dbReference type="PANTHER" id="PTHR10353:SF36">
    <property type="entry name" value="LP05116P"/>
    <property type="match status" value="1"/>
</dbReference>
<keyword evidence="8" id="KW-0624">Polysaccharide degradation</keyword>
<comment type="similarity">
    <text evidence="2 9">Belongs to the glycosyl hydrolase 1 family.</text>
</comment>
<reference evidence="10 11" key="1">
    <citation type="submission" date="2023-11" db="EMBL/GenBank/DDBJ databases">
        <title>Genome sequence of Microbacterium rhizosphaerae KACC 19337.</title>
        <authorList>
            <person name="Choi H."/>
            <person name="Kim S."/>
            <person name="Kim Y."/>
            <person name="Kwon S.-W."/>
            <person name="Heo J."/>
        </authorList>
    </citation>
    <scope>NUCLEOTIDE SEQUENCE [LARGE SCALE GENOMIC DNA]</scope>
    <source>
        <strain evidence="10 11">KACC 19337</strain>
    </source>
</reference>
<dbReference type="Gene3D" id="3.20.20.80">
    <property type="entry name" value="Glycosidases"/>
    <property type="match status" value="1"/>
</dbReference>
<evidence type="ECO:0000313" key="10">
    <source>
        <dbReference type="EMBL" id="WPR90419.1"/>
    </source>
</evidence>
<dbReference type="Pfam" id="PF00232">
    <property type="entry name" value="Glyco_hydro_1"/>
    <property type="match status" value="1"/>
</dbReference>
<keyword evidence="4 9" id="KW-0378">Hydrolase</keyword>
<proteinExistence type="inferred from homology"/>
<evidence type="ECO:0000256" key="9">
    <source>
        <dbReference type="RuleBase" id="RU361175"/>
    </source>
</evidence>
<evidence type="ECO:0000313" key="11">
    <source>
        <dbReference type="Proteomes" id="UP001323798"/>
    </source>
</evidence>
<evidence type="ECO:0000256" key="5">
    <source>
        <dbReference type="ARBA" id="ARBA00023001"/>
    </source>
</evidence>
<dbReference type="GO" id="GO:0008422">
    <property type="term" value="F:beta-glucosidase activity"/>
    <property type="evidence" value="ECO:0007669"/>
    <property type="project" value="UniProtKB-EC"/>
</dbReference>
<dbReference type="EMBL" id="CP139368">
    <property type="protein sequence ID" value="WPR90419.1"/>
    <property type="molecule type" value="Genomic_DNA"/>
</dbReference>
<dbReference type="Proteomes" id="UP001323798">
    <property type="component" value="Chromosome"/>
</dbReference>
<dbReference type="NCBIfam" id="TIGR03356">
    <property type="entry name" value="BGL"/>
    <property type="match status" value="1"/>
</dbReference>
<dbReference type="InterPro" id="IPR017736">
    <property type="entry name" value="Glyco_hydro_1_beta-glucosidase"/>
</dbReference>
<keyword evidence="5" id="KW-0136">Cellulose degradation</keyword>
<dbReference type="SUPFAM" id="SSF51445">
    <property type="entry name" value="(Trans)glycosidases"/>
    <property type="match status" value="1"/>
</dbReference>
<sequence>MSERDLSPRRLELPGDFVFGVATAAFQIEGGVAEGGRGPSIWDAFTAQPGAIHHAETADVTCDHYHRWESDLDLMAELGIPAYRLSLSWSRLQPTGRGPLNPEGVAFYRDLLAGCRERGIEPYVTLYHWDLPLALQDAGGWPERRTAELFGAYAALVADALGDLAEHWITVNEPVCASFLSYWWGMQAPGHTDLTEAVRAAHHLLLGHGLALRAFRERRPGAKVGITNLVSNLAPASGSDADARAATGLDVRFNRVFLEPVYHGSYGAEVAAVFAAQGLTEAETDDGLVRHGDLAFISARGDFAGVNHYTNTLVAADPDAWNGARMIQVEPAPTNFEWSDTPEALSAVLQRLAREFTDLPLHVTENGATFTDYVTPDGEVHDPERVHYLAGYTAALADARAAGADVRGYFLWSFLDNFEWSWGYSQRFGIVYTDFGTQQRIPKDSAYWYRDLIRANSRALVSSLPSDSEGSSS</sequence>
<evidence type="ECO:0000256" key="3">
    <source>
        <dbReference type="ARBA" id="ARBA00012744"/>
    </source>
</evidence>
<comment type="catalytic activity">
    <reaction evidence="1 9">
        <text>Hydrolysis of terminal, non-reducing beta-D-glucosyl residues with release of beta-D-glucose.</text>
        <dbReference type="EC" id="3.2.1.21"/>
    </reaction>
</comment>
<evidence type="ECO:0000256" key="7">
    <source>
        <dbReference type="ARBA" id="ARBA00023295"/>
    </source>
</evidence>
<accession>A0ABZ0SM18</accession>
<evidence type="ECO:0000256" key="2">
    <source>
        <dbReference type="ARBA" id="ARBA00010838"/>
    </source>
</evidence>
<keyword evidence="6" id="KW-0119">Carbohydrate metabolism</keyword>
<dbReference type="InterPro" id="IPR033132">
    <property type="entry name" value="GH_1_N_CS"/>
</dbReference>
<name>A0ABZ0SM18_9MICO</name>
<evidence type="ECO:0000256" key="8">
    <source>
        <dbReference type="ARBA" id="ARBA00023326"/>
    </source>
</evidence>
<dbReference type="EC" id="3.2.1.21" evidence="3 9"/>
<organism evidence="10 11">
    <name type="scientific">Microbacterium rhizosphaerae</name>
    <dbReference type="NCBI Taxonomy" id="1678237"/>
    <lineage>
        <taxon>Bacteria</taxon>
        <taxon>Bacillati</taxon>
        <taxon>Actinomycetota</taxon>
        <taxon>Actinomycetes</taxon>
        <taxon>Micrococcales</taxon>
        <taxon>Microbacteriaceae</taxon>
        <taxon>Microbacterium</taxon>
    </lineage>
</organism>
<dbReference type="PRINTS" id="PR00131">
    <property type="entry name" value="GLHYDRLASE1"/>
</dbReference>
<keyword evidence="7 9" id="KW-0326">Glycosidase</keyword>
<dbReference type="RefSeq" id="WP_320943131.1">
    <property type="nucleotide sequence ID" value="NZ_BAABEU010000011.1"/>
</dbReference>
<keyword evidence="11" id="KW-1185">Reference proteome</keyword>
<evidence type="ECO:0000256" key="1">
    <source>
        <dbReference type="ARBA" id="ARBA00000448"/>
    </source>
</evidence>